<reference evidence="4 5" key="1">
    <citation type="journal article" date="2023" name="Genes (Basel)">
        <title>Chromosome-Level Genome Assembly and Circadian Gene Repertoire of the Patagonia Blennie Eleginops maclovinus-The Closest Ancestral Proxy of Antarctic Cryonotothenioids.</title>
        <authorList>
            <person name="Cheng C.C."/>
            <person name="Rivera-Colon A.G."/>
            <person name="Minhas B.F."/>
            <person name="Wilson L."/>
            <person name="Rayamajhi N."/>
            <person name="Vargas-Chacoff L."/>
            <person name="Catchen J.M."/>
        </authorList>
    </citation>
    <scope>NUCLEOTIDE SEQUENCE [LARGE SCALE GENOMIC DNA]</scope>
    <source>
        <strain evidence="4">JMC-PN-2008</strain>
    </source>
</reference>
<dbReference type="GO" id="GO:0007283">
    <property type="term" value="P:spermatogenesis"/>
    <property type="evidence" value="ECO:0007669"/>
    <property type="project" value="TreeGrafter"/>
</dbReference>
<feature type="compositionally biased region" description="Low complexity" evidence="3">
    <location>
        <begin position="417"/>
        <end position="437"/>
    </location>
</feature>
<feature type="compositionally biased region" description="Polar residues" evidence="3">
    <location>
        <begin position="247"/>
        <end position="259"/>
    </location>
</feature>
<comment type="caution">
    <text evidence="4">The sequence shown here is derived from an EMBL/GenBank/DDBJ whole genome shotgun (WGS) entry which is preliminary data.</text>
</comment>
<sequence>MFSPGELDGEVDHSFFDSDCDDNSTSKDGEEKLKKGVKAEKEGPPAQERLQPKPIENTKVGASRDETKDNSSHLMGEERSRESSISSVTLDKVLNDSRSSEEGSTSLSKKPIGTIMATLAEARNQDHKEYKQSPNESEEEASPSNHSKGYTSPTSSEGSVDADSESSSRSCSGRSSTNSPTLSRPNKAPGVRGTRVSSAESEDVPIFRTEDSEDTVTDVSPLSSPDISPLQSLDLNNTEVEEGGLKVQQQEESVPSSGLSDMHQDGDSDQDVDECSLRSDSKLGGELVFHCPGRRNRKNYSFSNDEAQRIERENHRLLRVISRHSPAPRPGSSARKNTHTASKSPIIRLSHSALNREREQQRIERENLAFLKRLQSAKPTTGLKRSEQLQDFQRQAAYLGAPSYPICTSTNKKERSTSTTPSAAGPRPASSAHHSSGLFPAHLTLVKHPHPGTKRTTAVKPAWS</sequence>
<reference evidence="4 5" key="2">
    <citation type="journal article" date="2023" name="Mol. Biol. Evol.">
        <title>Genomics of Secondarily Temperate Adaptation in the Only Non-Antarctic Icefish.</title>
        <authorList>
            <person name="Rivera-Colon A.G."/>
            <person name="Rayamajhi N."/>
            <person name="Minhas B.F."/>
            <person name="Madrigal G."/>
            <person name="Bilyk K.T."/>
            <person name="Yoon V."/>
            <person name="Hune M."/>
            <person name="Gregory S."/>
            <person name="Cheng C.H.C."/>
            <person name="Catchen J.M."/>
        </authorList>
    </citation>
    <scope>NUCLEOTIDE SEQUENCE [LARGE SCALE GENOMIC DNA]</scope>
    <source>
        <strain evidence="4">JMC-PN-2008</strain>
    </source>
</reference>
<dbReference type="InterPro" id="IPR029488">
    <property type="entry name" value="Hmw/CFAP97"/>
</dbReference>
<dbReference type="EMBL" id="JAUZQC010000009">
    <property type="protein sequence ID" value="KAK5865842.1"/>
    <property type="molecule type" value="Genomic_DNA"/>
</dbReference>
<evidence type="ECO:0000256" key="2">
    <source>
        <dbReference type="ARBA" id="ARBA00021424"/>
    </source>
</evidence>
<feature type="region of interest" description="Disordered" evidence="3">
    <location>
        <begin position="406"/>
        <end position="464"/>
    </location>
</feature>
<comment type="similarity">
    <text evidence="1">Belongs to the CFAP97 family.</text>
</comment>
<protein>
    <recommendedName>
        <fullName evidence="2">Cilia- and flagella-associated protein 97</fullName>
    </recommendedName>
</protein>
<evidence type="ECO:0000313" key="5">
    <source>
        <dbReference type="Proteomes" id="UP001346869"/>
    </source>
</evidence>
<name>A0AAN8ASQ6_ELEMC</name>
<gene>
    <name evidence="4" type="ORF">PBY51_020081</name>
</gene>
<feature type="compositionally biased region" description="Basic and acidic residues" evidence="3">
    <location>
        <begin position="62"/>
        <end position="82"/>
    </location>
</feature>
<feature type="region of interest" description="Disordered" evidence="3">
    <location>
        <begin position="1"/>
        <end position="279"/>
    </location>
</feature>
<feature type="compositionally biased region" description="Polar residues" evidence="3">
    <location>
        <begin position="217"/>
        <end position="238"/>
    </location>
</feature>
<dbReference type="AlphaFoldDB" id="A0AAN8ASQ6"/>
<keyword evidence="5" id="KW-1185">Reference proteome</keyword>
<proteinExistence type="inferred from homology"/>
<organism evidence="4 5">
    <name type="scientific">Eleginops maclovinus</name>
    <name type="common">Patagonian blennie</name>
    <name type="synonym">Eleginus maclovinus</name>
    <dbReference type="NCBI Taxonomy" id="56733"/>
    <lineage>
        <taxon>Eukaryota</taxon>
        <taxon>Metazoa</taxon>
        <taxon>Chordata</taxon>
        <taxon>Craniata</taxon>
        <taxon>Vertebrata</taxon>
        <taxon>Euteleostomi</taxon>
        <taxon>Actinopterygii</taxon>
        <taxon>Neopterygii</taxon>
        <taxon>Teleostei</taxon>
        <taxon>Neoteleostei</taxon>
        <taxon>Acanthomorphata</taxon>
        <taxon>Eupercaria</taxon>
        <taxon>Perciformes</taxon>
        <taxon>Notothenioidei</taxon>
        <taxon>Eleginopidae</taxon>
        <taxon>Eleginops</taxon>
    </lineage>
</organism>
<evidence type="ECO:0000313" key="4">
    <source>
        <dbReference type="EMBL" id="KAK5865842.1"/>
    </source>
</evidence>
<feature type="compositionally biased region" description="Basic and acidic residues" evidence="3">
    <location>
        <begin position="24"/>
        <end position="43"/>
    </location>
</feature>
<dbReference type="Proteomes" id="UP001346869">
    <property type="component" value="Unassembled WGS sequence"/>
</dbReference>
<evidence type="ECO:0000256" key="1">
    <source>
        <dbReference type="ARBA" id="ARBA00008315"/>
    </source>
</evidence>
<dbReference type="Pfam" id="PF13879">
    <property type="entry name" value="Hmw_CFAP97"/>
    <property type="match status" value="1"/>
</dbReference>
<dbReference type="PANTHER" id="PTHR23035:SF1">
    <property type="entry name" value="CILIA- AND FLAGELLA-ASSOCIATED PROTEIN 97"/>
    <property type="match status" value="1"/>
</dbReference>
<feature type="region of interest" description="Disordered" evidence="3">
    <location>
        <begin position="322"/>
        <end position="360"/>
    </location>
</feature>
<accession>A0AAN8ASQ6</accession>
<dbReference type="PANTHER" id="PTHR23035">
    <property type="entry name" value="CILIA- AND FLAGELLA-ASSOCIATED PROTEIN 97-RELATED"/>
    <property type="match status" value="1"/>
</dbReference>
<feature type="compositionally biased region" description="Low complexity" evidence="3">
    <location>
        <begin position="155"/>
        <end position="179"/>
    </location>
</feature>
<evidence type="ECO:0000256" key="3">
    <source>
        <dbReference type="SAM" id="MobiDB-lite"/>
    </source>
</evidence>
<dbReference type="InterPro" id="IPR038791">
    <property type="entry name" value="Cfap97/Hemingway"/>
</dbReference>